<comment type="caution">
    <text evidence="2">The sequence shown here is derived from an EMBL/GenBank/DDBJ whole genome shotgun (WGS) entry which is preliminary data.</text>
</comment>
<keyword evidence="1" id="KW-0472">Membrane</keyword>
<feature type="transmembrane region" description="Helical" evidence="1">
    <location>
        <begin position="392"/>
        <end position="411"/>
    </location>
</feature>
<dbReference type="InterPro" id="IPR032333">
    <property type="entry name" value="DUF4857"/>
</dbReference>
<name>A0ABT3N9Y9_9BACT</name>
<protein>
    <submittedName>
        <fullName evidence="2">DUF4857 domain-containing protein</fullName>
    </submittedName>
</protein>
<reference evidence="2 3" key="1">
    <citation type="submission" date="2022-11" db="EMBL/GenBank/DDBJ databases">
        <title>Desulfobotulus tamanensis H1 sp. nov. - anaerobic, alkaliphilic, sulphate reducing bacterium isolated from terrestrial mud volcano.</title>
        <authorList>
            <person name="Frolova A."/>
            <person name="Merkel A.Y."/>
            <person name="Slobodkin A.I."/>
        </authorList>
    </citation>
    <scope>NUCLEOTIDE SEQUENCE [LARGE SCALE GENOMIC DNA]</scope>
    <source>
        <strain evidence="2 3">H1</strain>
    </source>
</reference>
<evidence type="ECO:0000313" key="3">
    <source>
        <dbReference type="Proteomes" id="UP001209681"/>
    </source>
</evidence>
<feature type="transmembrane region" description="Helical" evidence="1">
    <location>
        <begin position="361"/>
        <end position="380"/>
    </location>
</feature>
<gene>
    <name evidence="2" type="ORF">OOT00_07280</name>
</gene>
<evidence type="ECO:0000256" key="1">
    <source>
        <dbReference type="SAM" id="Phobius"/>
    </source>
</evidence>
<evidence type="ECO:0000313" key="2">
    <source>
        <dbReference type="EMBL" id="MCW7753782.1"/>
    </source>
</evidence>
<keyword evidence="3" id="KW-1185">Reference proteome</keyword>
<feature type="transmembrane region" description="Helical" evidence="1">
    <location>
        <begin position="12"/>
        <end position="31"/>
    </location>
</feature>
<keyword evidence="1" id="KW-1133">Transmembrane helix</keyword>
<accession>A0ABT3N9Y9</accession>
<organism evidence="2 3">
    <name type="scientific">Desulfobotulus pelophilus</name>
    <dbReference type="NCBI Taxonomy" id="2823377"/>
    <lineage>
        <taxon>Bacteria</taxon>
        <taxon>Pseudomonadati</taxon>
        <taxon>Thermodesulfobacteriota</taxon>
        <taxon>Desulfobacteria</taxon>
        <taxon>Desulfobacterales</taxon>
        <taxon>Desulfobacteraceae</taxon>
        <taxon>Desulfobotulus</taxon>
    </lineage>
</organism>
<keyword evidence="1" id="KW-0812">Transmembrane</keyword>
<proteinExistence type="predicted"/>
<dbReference type="RefSeq" id="WP_265424649.1">
    <property type="nucleotide sequence ID" value="NZ_JAPFPW010000006.1"/>
</dbReference>
<dbReference type="EMBL" id="JAPFPW010000006">
    <property type="protein sequence ID" value="MCW7753782.1"/>
    <property type="molecule type" value="Genomic_DNA"/>
</dbReference>
<dbReference type="Pfam" id="PF16149">
    <property type="entry name" value="DUF4857"/>
    <property type="match status" value="1"/>
</dbReference>
<sequence length="428" mass="48696">MTLETTLQTLSRWVLCLSALLVMASVLPRMFDLAFRQATPVPFVLFSPVDNLFFMSGTLADGQRIYRDETGREYDRKTFMAKTPLFWFRDVFAWGMMPRLIEDVPITRKTVEEGSQIFRYRPGDLPSVSIPLWPLLESASDFSNLRLPETMFWNDGALVFENGITRKRDESMTRKVGQSLSDAGFSFPVQAVWGNPTTRKSHDDGYFLKDGKGRLFHLQQIKGEPVCLDTGVSGIGAIRYLVVSEDERRELYGYFITDDGRFHLLMQEDYRVISPDLMSFDPETMGLLFMADMLGRTVVYGNAEQWYALRLSLDYDILHSYGEKVAPALSPSIRFFKTTLFPFIFQTKAEYGKGAALSIQFSGLAAMYGTLFFSSLFLAIRKRVTGSFRVRLYEAVLLLSCGLYGFVVLFMEKSSSVIPAPAKKEPEF</sequence>
<dbReference type="Proteomes" id="UP001209681">
    <property type="component" value="Unassembled WGS sequence"/>
</dbReference>